<protein>
    <recommendedName>
        <fullName evidence="5">CoxI translation protein CYA5</fullName>
    </recommendedName>
</protein>
<proteinExistence type="predicted"/>
<feature type="compositionally biased region" description="Basic and acidic residues" evidence="2">
    <location>
        <begin position="1265"/>
        <end position="1282"/>
    </location>
</feature>
<evidence type="ECO:0000256" key="2">
    <source>
        <dbReference type="SAM" id="MobiDB-lite"/>
    </source>
</evidence>
<dbReference type="PANTHER" id="PTHR45613:SF9">
    <property type="entry name" value="MITOCHONDRIAL GROUP I INTRON SPLICING FACTOR CCM1"/>
    <property type="match status" value="1"/>
</dbReference>
<dbReference type="Pfam" id="PF01535">
    <property type="entry name" value="PPR"/>
    <property type="match status" value="2"/>
</dbReference>
<accession>A0AAN6N073</accession>
<feature type="compositionally biased region" description="Basic residues" evidence="2">
    <location>
        <begin position="1387"/>
        <end position="1396"/>
    </location>
</feature>
<evidence type="ECO:0000313" key="4">
    <source>
        <dbReference type="Proteomes" id="UP001303473"/>
    </source>
</evidence>
<evidence type="ECO:0000256" key="1">
    <source>
        <dbReference type="PROSITE-ProRule" id="PRU00708"/>
    </source>
</evidence>
<feature type="region of interest" description="Disordered" evidence="2">
    <location>
        <begin position="138"/>
        <end position="178"/>
    </location>
</feature>
<feature type="compositionally biased region" description="Basic and acidic residues" evidence="2">
    <location>
        <begin position="160"/>
        <end position="178"/>
    </location>
</feature>
<reference evidence="4" key="1">
    <citation type="journal article" date="2023" name="Mol. Phylogenet. Evol.">
        <title>Genome-scale phylogeny and comparative genomics of the fungal order Sordariales.</title>
        <authorList>
            <person name="Hensen N."/>
            <person name="Bonometti L."/>
            <person name="Westerberg I."/>
            <person name="Brannstrom I.O."/>
            <person name="Guillou S."/>
            <person name="Cros-Aarteil S."/>
            <person name="Calhoun S."/>
            <person name="Haridas S."/>
            <person name="Kuo A."/>
            <person name="Mondo S."/>
            <person name="Pangilinan J."/>
            <person name="Riley R."/>
            <person name="LaButti K."/>
            <person name="Andreopoulos B."/>
            <person name="Lipzen A."/>
            <person name="Chen C."/>
            <person name="Yan M."/>
            <person name="Daum C."/>
            <person name="Ng V."/>
            <person name="Clum A."/>
            <person name="Steindorff A."/>
            <person name="Ohm R.A."/>
            <person name="Martin F."/>
            <person name="Silar P."/>
            <person name="Natvig D.O."/>
            <person name="Lalanne C."/>
            <person name="Gautier V."/>
            <person name="Ament-Velasquez S.L."/>
            <person name="Kruys A."/>
            <person name="Hutchinson M.I."/>
            <person name="Powell A.J."/>
            <person name="Barry K."/>
            <person name="Miller A.N."/>
            <person name="Grigoriev I.V."/>
            <person name="Debuchy R."/>
            <person name="Gladieux P."/>
            <person name="Hiltunen Thoren M."/>
            <person name="Johannesson H."/>
        </authorList>
    </citation>
    <scope>NUCLEOTIDE SEQUENCE [LARGE SCALE GENOMIC DNA]</scope>
    <source>
        <strain evidence="4">CBS 340.73</strain>
    </source>
</reference>
<dbReference type="SUPFAM" id="SSF81901">
    <property type="entry name" value="HCP-like"/>
    <property type="match status" value="1"/>
</dbReference>
<dbReference type="Gene3D" id="1.25.40.10">
    <property type="entry name" value="Tetratricopeptide repeat domain"/>
    <property type="match status" value="2"/>
</dbReference>
<dbReference type="Proteomes" id="UP001303473">
    <property type="component" value="Unassembled WGS sequence"/>
</dbReference>
<name>A0AAN6N073_9PEZI</name>
<feature type="region of interest" description="Disordered" evidence="2">
    <location>
        <begin position="1261"/>
        <end position="1396"/>
    </location>
</feature>
<gene>
    <name evidence="3" type="ORF">QBC46DRAFT_394319</name>
</gene>
<feature type="compositionally biased region" description="Basic and acidic residues" evidence="2">
    <location>
        <begin position="1314"/>
        <end position="1326"/>
    </location>
</feature>
<dbReference type="PROSITE" id="PS51375">
    <property type="entry name" value="PPR"/>
    <property type="match status" value="1"/>
</dbReference>
<feature type="compositionally biased region" description="Low complexity" evidence="2">
    <location>
        <begin position="1355"/>
        <end position="1370"/>
    </location>
</feature>
<dbReference type="Pfam" id="PF13812">
    <property type="entry name" value="PPR_3"/>
    <property type="match status" value="1"/>
</dbReference>
<evidence type="ECO:0000313" key="3">
    <source>
        <dbReference type="EMBL" id="KAK3936775.1"/>
    </source>
</evidence>
<dbReference type="PANTHER" id="PTHR45613">
    <property type="entry name" value="PENTATRICOPEPTIDE REPEAT-CONTAINING PROTEIN"/>
    <property type="match status" value="1"/>
</dbReference>
<dbReference type="InterPro" id="IPR011990">
    <property type="entry name" value="TPR-like_helical_dom_sf"/>
</dbReference>
<dbReference type="NCBIfam" id="TIGR00756">
    <property type="entry name" value="PPR"/>
    <property type="match status" value="1"/>
</dbReference>
<keyword evidence="4" id="KW-1185">Reference proteome</keyword>
<dbReference type="InterPro" id="IPR002885">
    <property type="entry name" value="PPR_rpt"/>
</dbReference>
<sequence>MLERTAAGLEPCSIQRVLPTAKASLKSHRQLHTAFWNHGAANIELLDACQALLRAPLSDPDPDPSPTATEMEMRPDAMTASTFLLDFLYPKGAATLLRSLCPSIPAPGRKLRTLAPRPYSSAAAASGERSLFGSQNSFTVQWQPPPAETRAGTSNGYKSSARESGLDQSTRESTRDGCEKNDFAAKLGVRYCRQGLRRIRNPPAPEPAPAALQELLVSDSTAAYDQIWSVYKGLEPELKLQFRDDVLLKLAESSRLVEAMRVSKLFSLYFIKQWNDNVVKAAIKAELTLNNPRFALTIFRKAVKLKGMARGLDALIAFGLKSSSWAFVLKAWAAYLGGIQHWPFTVVDFTEVSALPDFQSKMRELRQSMITRYTTALRTRASQLAVKYSRRARSDRRAYLQWIRKGGARNMVYSTRTKQRRRLLPSAANAHMLRLRAENDLRYRRRLYRRRLKLLKSFFTLLANEHLAQFQQSDAIFILDRAANPLAYEVFILFCIQDGQKELAVDMYRKYRELPGVRVRIRILRSMLDVFYPHDARGMEQVRQDWYSRYDRLERRAYQLFIAFYARRGEVESVRRLAEEYRRHYTILPDESVTASLMHAYAVKGYPAEARQVLEEATSRSERQPSTREWNILLNAHAKAGDYNGAVETFLELCQQGEPDRYSFGTAMGLAGVRGDLQFTLELFELAKSKGLEADVTIVDSLLEAYCQNDRFDEAEALCVQMTQTGNLEGDHTLLWNTLLYDSAKRRDLPTVNRLLDFMSQHQIRYNNKTYAHLLEALVNCGKSRAAMHFLTVAQREGLFRPTQEHYLGIMRGFIHSGEPQNALWVNDVMAKMDYPETASRMVRVIKALGRWRELLRYRNQINKGNMEEAAVIEKAIGTAYQTFLESLEAEWRSIPDDPRSLTDLFSAMTFIFIHMPDFAQARQMLDLYNKYMPDPVNGDTHSLKMLHNTMLVDFYEQKFDQVKSTWQLVLEKTKRIISQPPPTTIANITGATNGVAASTSEMMSSSGEQTGGGDVLPSHIYSLSDPLKTMLRLYVAQQDAGGLVNVVREVRKAGFELDSKNWNFYVQALCRVNKYTEAFSVCEEHLMPHWAGWERVRWHENVKNRLPLEFRRRNGLPNVPRPTSYTLLVLGKAYMDLEKMAVWSNKAGRVRHKIVKNCPRVVDAVTRTIRSYDDLEAEILKGKPVSSVKQGPFASLVSKSVSGKMLQVVKARSASRRVSAESDARNVFREAQQESADASLTDAEDPFASILSKGIANPYSKTVADSDSKKSVSRETLKWAEAEPTSEVDTSDPSSSLLSKGIARPFSKSVSRPPREEKTLHDHEAAVPTKQQHPLAVISDSKKTTSWKEIQQKAASGASSSSSSLSTVPSSPPPRLGLGPGPLGKKERRQHWMWG</sequence>
<organism evidence="3 4">
    <name type="scientific">Diplogelasinospora grovesii</name>
    <dbReference type="NCBI Taxonomy" id="303347"/>
    <lineage>
        <taxon>Eukaryota</taxon>
        <taxon>Fungi</taxon>
        <taxon>Dikarya</taxon>
        <taxon>Ascomycota</taxon>
        <taxon>Pezizomycotina</taxon>
        <taxon>Sordariomycetes</taxon>
        <taxon>Sordariomycetidae</taxon>
        <taxon>Sordariales</taxon>
        <taxon>Diplogelasinosporaceae</taxon>
        <taxon>Diplogelasinospora</taxon>
    </lineage>
</organism>
<comment type="caution">
    <text evidence="3">The sequence shown here is derived from an EMBL/GenBank/DDBJ whole genome shotgun (WGS) entry which is preliminary data.</text>
</comment>
<evidence type="ECO:0008006" key="5">
    <source>
        <dbReference type="Google" id="ProtNLM"/>
    </source>
</evidence>
<feature type="repeat" description="PPR" evidence="1">
    <location>
        <begin position="695"/>
        <end position="729"/>
    </location>
</feature>
<dbReference type="EMBL" id="MU853873">
    <property type="protein sequence ID" value="KAK3936775.1"/>
    <property type="molecule type" value="Genomic_DNA"/>
</dbReference>